<dbReference type="PIRSF" id="PIRSF008546">
    <property type="entry name" value="UCP008546"/>
    <property type="match status" value="1"/>
</dbReference>
<dbReference type="Gene3D" id="1.25.40.380">
    <property type="entry name" value="Protein of unknown function DUF1810"/>
    <property type="match status" value="1"/>
</dbReference>
<protein>
    <submittedName>
        <fullName evidence="1">DUF1810 domain-containing protein</fullName>
    </submittedName>
</protein>
<dbReference type="Proteomes" id="UP000825701">
    <property type="component" value="Chromosome"/>
</dbReference>
<name>A0A9E6ULZ7_9HYPH</name>
<evidence type="ECO:0000313" key="1">
    <source>
        <dbReference type="EMBL" id="QZO01127.1"/>
    </source>
</evidence>
<dbReference type="InterPro" id="IPR014937">
    <property type="entry name" value="DUF1810"/>
</dbReference>
<keyword evidence="2" id="KW-1185">Reference proteome</keyword>
<proteinExistence type="predicted"/>
<dbReference type="KEGG" id="cmet:K6K41_06100"/>
<reference evidence="1" key="1">
    <citation type="submission" date="2021-08" db="EMBL/GenBank/DDBJ databases">
        <authorList>
            <person name="Zhang H."/>
            <person name="Xu M."/>
            <person name="Yu Z."/>
            <person name="Yang L."/>
            <person name="Cai Y."/>
        </authorList>
    </citation>
    <scope>NUCLEOTIDE SEQUENCE</scope>
    <source>
        <strain evidence="1">CHL1</strain>
    </source>
</reference>
<dbReference type="EMBL" id="CP081869">
    <property type="protein sequence ID" value="QZO01127.1"/>
    <property type="molecule type" value="Genomic_DNA"/>
</dbReference>
<evidence type="ECO:0000313" key="2">
    <source>
        <dbReference type="Proteomes" id="UP000825701"/>
    </source>
</evidence>
<dbReference type="RefSeq" id="WP_261404364.1">
    <property type="nucleotide sequence ID" value="NZ_CP081869.1"/>
</dbReference>
<dbReference type="SUPFAM" id="SSF140736">
    <property type="entry name" value="Rv1873-like"/>
    <property type="match status" value="1"/>
</dbReference>
<gene>
    <name evidence="1" type="ORF">K6K41_06100</name>
</gene>
<dbReference type="InterPro" id="IPR036287">
    <property type="entry name" value="Rv1873-like_sf"/>
</dbReference>
<dbReference type="AlphaFoldDB" id="A0A9E6ULZ7"/>
<accession>A0A9E6ULZ7</accession>
<organism evidence="1 2">
    <name type="scientific">Chenggangzhangella methanolivorans</name>
    <dbReference type="NCBI Taxonomy" id="1437009"/>
    <lineage>
        <taxon>Bacteria</taxon>
        <taxon>Pseudomonadati</taxon>
        <taxon>Pseudomonadota</taxon>
        <taxon>Alphaproteobacteria</taxon>
        <taxon>Hyphomicrobiales</taxon>
        <taxon>Methylopilaceae</taxon>
        <taxon>Chenggangzhangella</taxon>
    </lineage>
</organism>
<sequence>MADQAHDLERFVAAQHGGVFDQALRELQAGRKTSHWMWFVFPQLRGLGISSTAQFYGLSSLDEARAYLAHPILGDRLRECVDAVLGLNGRTVHEIFGAPDDMKFCSSMTLFELTSDGAAASFSQAIDTFCNGRRDPRTLELVGRSSSSTGAD</sequence>
<dbReference type="Pfam" id="PF08837">
    <property type="entry name" value="DUF1810"/>
    <property type="match status" value="1"/>
</dbReference>